<proteinExistence type="predicted"/>
<feature type="compositionally biased region" description="Polar residues" evidence="1">
    <location>
        <begin position="507"/>
        <end position="529"/>
    </location>
</feature>
<dbReference type="AlphaFoldDB" id="A0A6A4I585"/>
<feature type="region of interest" description="Disordered" evidence="1">
    <location>
        <begin position="419"/>
        <end position="556"/>
    </location>
</feature>
<gene>
    <name evidence="2" type="ORF">BT96DRAFT_454183</name>
</gene>
<feature type="compositionally biased region" description="Low complexity" evidence="1">
    <location>
        <begin position="1"/>
        <end position="13"/>
    </location>
</feature>
<dbReference type="EMBL" id="ML769421">
    <property type="protein sequence ID" value="KAE9403935.1"/>
    <property type="molecule type" value="Genomic_DNA"/>
</dbReference>
<feature type="region of interest" description="Disordered" evidence="1">
    <location>
        <begin position="269"/>
        <end position="290"/>
    </location>
</feature>
<feature type="compositionally biased region" description="Pro residues" evidence="1">
    <location>
        <begin position="637"/>
        <end position="654"/>
    </location>
</feature>
<name>A0A6A4I585_9AGAR</name>
<accession>A0A6A4I585</accession>
<feature type="compositionally biased region" description="Polar residues" evidence="1">
    <location>
        <begin position="463"/>
        <end position="472"/>
    </location>
</feature>
<keyword evidence="3" id="KW-1185">Reference proteome</keyword>
<feature type="region of interest" description="Disordered" evidence="1">
    <location>
        <begin position="1"/>
        <end position="41"/>
    </location>
</feature>
<feature type="region of interest" description="Disordered" evidence="1">
    <location>
        <begin position="341"/>
        <end position="382"/>
    </location>
</feature>
<organism evidence="2 3">
    <name type="scientific">Gymnopus androsaceus JB14</name>
    <dbReference type="NCBI Taxonomy" id="1447944"/>
    <lineage>
        <taxon>Eukaryota</taxon>
        <taxon>Fungi</taxon>
        <taxon>Dikarya</taxon>
        <taxon>Basidiomycota</taxon>
        <taxon>Agaricomycotina</taxon>
        <taxon>Agaricomycetes</taxon>
        <taxon>Agaricomycetidae</taxon>
        <taxon>Agaricales</taxon>
        <taxon>Marasmiineae</taxon>
        <taxon>Omphalotaceae</taxon>
        <taxon>Gymnopus</taxon>
    </lineage>
</organism>
<feature type="compositionally biased region" description="Low complexity" evidence="1">
    <location>
        <begin position="485"/>
        <end position="498"/>
    </location>
</feature>
<dbReference type="Proteomes" id="UP000799118">
    <property type="component" value="Unassembled WGS sequence"/>
</dbReference>
<evidence type="ECO:0000313" key="2">
    <source>
        <dbReference type="EMBL" id="KAE9403935.1"/>
    </source>
</evidence>
<protein>
    <submittedName>
        <fullName evidence="2">Uncharacterized protein</fullName>
    </submittedName>
</protein>
<sequence>MHRGSSLSESSSSYNPPDAGIVESSRRASCPMDTSPRASRSSVLPSAVFPYLRRLDTGQGSPQPLKDPLLVLKLSSQSFLDTEVNSDNVSRLPLYTTRTNGTRTTIVRSDPWEGEITTADIEWPVLDPSKGKGKELDGVTIQMRSGRRKPADTFLRPGSILSAPRKFKIPGYSHSLKWKAVGSSYWCLAASAKGPIAILEPATADTAPPRLKVFETLHDKYEARPMMAHQGVSVILLDYLLVSSLLLTTDIQEWMVVQKYDAEAEANGRCTPEVSGCDDNGPRSAPPASTSALQWRKIIYGEPLFPKRQSSASTAHLRFPTHASRMAKIFNGDPIYPTLSRGSTPDFFSSSSDSESEGETAAGDAVERPPSTPPTRVPSPSAESILYPLTTATAPAHPYLDPSFYNAFAVPPVPPLPAEYASSNNARPGSASGARRPRELPRPPKQQSTAHRSRSSPPRPVRIQTNMPSGTQSASSSPDRRRPSVDSMLSRTASLRSLPRPPPTPIEASSSHPPLRHSQSSTRPLNSQSRTREKRSSQYAQRTLPPTPIAVSHPDWMTPTTTPTTITHPDWMTGLRIRKRSHNELYHWFSSDANNEPLPPHVDDHRQSIFDSLDCPPPAYNSAEFAAGTSISVSPSSPLPVPSIIPPSPSTARP</sequence>
<reference evidence="2" key="1">
    <citation type="journal article" date="2019" name="Environ. Microbiol.">
        <title>Fungal ecological strategies reflected in gene transcription - a case study of two litter decomposers.</title>
        <authorList>
            <person name="Barbi F."/>
            <person name="Kohler A."/>
            <person name="Barry K."/>
            <person name="Baskaran P."/>
            <person name="Daum C."/>
            <person name="Fauchery L."/>
            <person name="Ihrmark K."/>
            <person name="Kuo A."/>
            <person name="LaButti K."/>
            <person name="Lipzen A."/>
            <person name="Morin E."/>
            <person name="Grigoriev I.V."/>
            <person name="Henrissat B."/>
            <person name="Lindahl B."/>
            <person name="Martin F."/>
        </authorList>
    </citation>
    <scope>NUCLEOTIDE SEQUENCE</scope>
    <source>
        <strain evidence="2">JB14</strain>
    </source>
</reference>
<evidence type="ECO:0000256" key="1">
    <source>
        <dbReference type="SAM" id="MobiDB-lite"/>
    </source>
</evidence>
<feature type="region of interest" description="Disordered" evidence="1">
    <location>
        <begin position="630"/>
        <end position="654"/>
    </location>
</feature>
<evidence type="ECO:0000313" key="3">
    <source>
        <dbReference type="Proteomes" id="UP000799118"/>
    </source>
</evidence>
<dbReference type="OrthoDB" id="3270497at2759"/>